<dbReference type="Pfam" id="PF04717">
    <property type="entry name" value="Phage_base_V"/>
    <property type="match status" value="1"/>
</dbReference>
<reference evidence="2 3" key="1">
    <citation type="submission" date="2020-02" db="EMBL/GenBank/DDBJ databases">
        <title>Whole-genome analyses of novel actinobacteria.</title>
        <authorList>
            <person name="Sahin N."/>
            <person name="Tokatli A."/>
        </authorList>
    </citation>
    <scope>NUCLEOTIDE SEQUENCE [LARGE SCALE GENOMIC DNA]</scope>
    <source>
        <strain evidence="2 3">YC504</strain>
    </source>
</reference>
<evidence type="ECO:0000313" key="3">
    <source>
        <dbReference type="Proteomes" id="UP000481109"/>
    </source>
</evidence>
<dbReference type="Proteomes" id="UP000481109">
    <property type="component" value="Unassembled WGS sequence"/>
</dbReference>
<dbReference type="AlphaFoldDB" id="A0A6G4XEY8"/>
<proteinExistence type="predicted"/>
<comment type="caution">
    <text evidence="2">The sequence shown here is derived from an EMBL/GenBank/DDBJ whole genome shotgun (WGS) entry which is preliminary data.</text>
</comment>
<dbReference type="RefSeq" id="WP_165331469.1">
    <property type="nucleotide sequence ID" value="NZ_JAAKZW010000024.1"/>
</dbReference>
<name>A0A6G4XEY8_9ACTN</name>
<evidence type="ECO:0000259" key="1">
    <source>
        <dbReference type="Pfam" id="PF04717"/>
    </source>
</evidence>
<evidence type="ECO:0000313" key="2">
    <source>
        <dbReference type="EMBL" id="NGO75958.1"/>
    </source>
</evidence>
<keyword evidence="3" id="KW-1185">Reference proteome</keyword>
<dbReference type="InterPro" id="IPR006531">
    <property type="entry name" value="Gp5/Vgr_OB"/>
</dbReference>
<accession>A0A6G4XEY8</accession>
<dbReference type="EMBL" id="JAAKZW010000024">
    <property type="protein sequence ID" value="NGO75958.1"/>
    <property type="molecule type" value="Genomic_DNA"/>
</dbReference>
<dbReference type="SUPFAM" id="SSF69349">
    <property type="entry name" value="Phage fibre proteins"/>
    <property type="match status" value="1"/>
</dbReference>
<dbReference type="SUPFAM" id="SSF69255">
    <property type="entry name" value="gp5 N-terminal domain-like"/>
    <property type="match status" value="1"/>
</dbReference>
<protein>
    <submittedName>
        <fullName evidence="2">Phage tail protein</fullName>
    </submittedName>
</protein>
<sequence length="191" mass="20217">MQRSTLVTAIVDDLDDPLGLGRIRVRFPLLDDQVSNWARLVSAGAGNERGAFFRPEFGDEVIVGFEHDDPRRPYVLGGVWSVPAPPPPDQKATDNNLRQIVTRSGHVLCFDDGKGAERIRLVAAGGDQEIVLETAKGRIEVTAKKGDIVVKASAGTVEVTSSGNLTVSAGGDLSIKATGALKLSGSTVDIN</sequence>
<dbReference type="InterPro" id="IPR037026">
    <property type="entry name" value="Vgr_OB-fold_dom_sf"/>
</dbReference>
<dbReference type="Gene3D" id="2.40.50.230">
    <property type="entry name" value="Gp5 N-terminal domain"/>
    <property type="match status" value="1"/>
</dbReference>
<gene>
    <name evidence="2" type="ORF">G6045_09770</name>
</gene>
<organism evidence="2 3">
    <name type="scientific">Streptomyces mesophilus</name>
    <dbReference type="NCBI Taxonomy" id="1775132"/>
    <lineage>
        <taxon>Bacteria</taxon>
        <taxon>Bacillati</taxon>
        <taxon>Actinomycetota</taxon>
        <taxon>Actinomycetes</taxon>
        <taxon>Kitasatosporales</taxon>
        <taxon>Streptomycetaceae</taxon>
        <taxon>Streptomyces</taxon>
    </lineage>
</organism>
<feature type="domain" description="Gp5/Type VI secretion system Vgr protein OB-fold" evidence="1">
    <location>
        <begin position="8"/>
        <end position="80"/>
    </location>
</feature>